<evidence type="ECO:0000313" key="9">
    <source>
        <dbReference type="Proteomes" id="UP000645966"/>
    </source>
</evidence>
<comment type="caution">
    <text evidence="8">The sequence shown here is derived from an EMBL/GenBank/DDBJ whole genome shotgun (WGS) entry which is preliminary data.</text>
</comment>
<dbReference type="RefSeq" id="WP_198739311.1">
    <property type="nucleotide sequence ID" value="NZ_JAEIOS010000015.1"/>
</dbReference>
<dbReference type="Pfam" id="PF06271">
    <property type="entry name" value="RDD"/>
    <property type="match status" value="1"/>
</dbReference>
<dbReference type="AlphaFoldDB" id="A0A934M5M6"/>
<feature type="transmembrane region" description="Helical" evidence="6">
    <location>
        <begin position="164"/>
        <end position="187"/>
    </location>
</feature>
<dbReference type="InterPro" id="IPR010432">
    <property type="entry name" value="RDD"/>
</dbReference>
<evidence type="ECO:0000256" key="4">
    <source>
        <dbReference type="ARBA" id="ARBA00023136"/>
    </source>
</evidence>
<gene>
    <name evidence="8" type="ORF">JDV75_11135</name>
</gene>
<dbReference type="Proteomes" id="UP000645966">
    <property type="component" value="Unassembled WGS sequence"/>
</dbReference>
<accession>A0A934M5M6</accession>
<evidence type="ECO:0000313" key="8">
    <source>
        <dbReference type="EMBL" id="MBI8990306.1"/>
    </source>
</evidence>
<sequence length="212" mass="22648">MDDTMTFPDGASPAGRRDGASRPRARTRIPVVVDRAQRTRTVIATPFTVPVEHDQMERFAAFTPGLNSGSRDLQNAPLRSRAGALALDTAIFSAAYLILTVTVAIVTGNALWYLALLAGPLPFWLWQVLWDTSGGGPGKRLLGLRVTGPADCPVGVGQAARRNLWLLIPAIPVAGPVAALAVGMWLAGSAKLDAYGMGPHDRFARTRVIVRE</sequence>
<keyword evidence="9" id="KW-1185">Reference proteome</keyword>
<name>A0A934M5M6_9CORY</name>
<dbReference type="GO" id="GO:0016020">
    <property type="term" value="C:membrane"/>
    <property type="evidence" value="ECO:0007669"/>
    <property type="project" value="UniProtKB-SubCell"/>
</dbReference>
<evidence type="ECO:0000256" key="5">
    <source>
        <dbReference type="SAM" id="MobiDB-lite"/>
    </source>
</evidence>
<keyword evidence="2 6" id="KW-0812">Transmembrane</keyword>
<feature type="domain" description="RDD" evidence="7">
    <location>
        <begin position="76"/>
        <end position="204"/>
    </location>
</feature>
<proteinExistence type="predicted"/>
<keyword evidence="4 6" id="KW-0472">Membrane</keyword>
<feature type="transmembrane region" description="Helical" evidence="6">
    <location>
        <begin position="111"/>
        <end position="130"/>
    </location>
</feature>
<evidence type="ECO:0000256" key="3">
    <source>
        <dbReference type="ARBA" id="ARBA00022989"/>
    </source>
</evidence>
<evidence type="ECO:0000256" key="2">
    <source>
        <dbReference type="ARBA" id="ARBA00022692"/>
    </source>
</evidence>
<evidence type="ECO:0000256" key="6">
    <source>
        <dbReference type="SAM" id="Phobius"/>
    </source>
</evidence>
<protein>
    <submittedName>
        <fullName evidence="8">RDD family protein</fullName>
    </submittedName>
</protein>
<evidence type="ECO:0000259" key="7">
    <source>
        <dbReference type="Pfam" id="PF06271"/>
    </source>
</evidence>
<keyword evidence="3 6" id="KW-1133">Transmembrane helix</keyword>
<feature type="transmembrane region" description="Helical" evidence="6">
    <location>
        <begin position="85"/>
        <end position="105"/>
    </location>
</feature>
<dbReference type="EMBL" id="JAEIOS010000015">
    <property type="protein sequence ID" value="MBI8990306.1"/>
    <property type="molecule type" value="Genomic_DNA"/>
</dbReference>
<organism evidence="8 9">
    <name type="scientific">Corynebacterium meridianum</name>
    <dbReference type="NCBI Taxonomy" id="2765363"/>
    <lineage>
        <taxon>Bacteria</taxon>
        <taxon>Bacillati</taxon>
        <taxon>Actinomycetota</taxon>
        <taxon>Actinomycetes</taxon>
        <taxon>Mycobacteriales</taxon>
        <taxon>Corynebacteriaceae</taxon>
        <taxon>Corynebacterium</taxon>
    </lineage>
</organism>
<feature type="region of interest" description="Disordered" evidence="5">
    <location>
        <begin position="1"/>
        <end position="27"/>
    </location>
</feature>
<comment type="subcellular location">
    <subcellularLocation>
        <location evidence="1">Membrane</location>
        <topology evidence="1">Multi-pass membrane protein</topology>
    </subcellularLocation>
</comment>
<reference evidence="8" key="1">
    <citation type="submission" date="2020-12" db="EMBL/GenBank/DDBJ databases">
        <title>Genome public.</title>
        <authorList>
            <person name="Sun Q."/>
        </authorList>
    </citation>
    <scope>NUCLEOTIDE SEQUENCE</scope>
    <source>
        <strain evidence="8">CCM 8863</strain>
    </source>
</reference>
<evidence type="ECO:0000256" key="1">
    <source>
        <dbReference type="ARBA" id="ARBA00004141"/>
    </source>
</evidence>